<reference evidence="1 2" key="1">
    <citation type="journal article" date="2024" name="BMC Genomics">
        <title>De novo assembly and annotation of Popillia japonica's genome with initial clues to its potential as an invasive pest.</title>
        <authorList>
            <person name="Cucini C."/>
            <person name="Boschi S."/>
            <person name="Funari R."/>
            <person name="Cardaioli E."/>
            <person name="Iannotti N."/>
            <person name="Marturano G."/>
            <person name="Paoli F."/>
            <person name="Bruttini M."/>
            <person name="Carapelli A."/>
            <person name="Frati F."/>
            <person name="Nardi F."/>
        </authorList>
    </citation>
    <scope>NUCLEOTIDE SEQUENCE [LARGE SCALE GENOMIC DNA]</scope>
    <source>
        <strain evidence="1">DMR45628</strain>
    </source>
</reference>
<sequence>MINEDVETIEEILKTPRTRRDLPDNLKEEIRKVLEEIENITLDVNQDKGSKKSDGQDLSYDYMSGIWCMLDAHCQNTAFTVSPMNFDVFNQSPQHWLQRPEISQQAIEDSKLKFEIKMPSMVE</sequence>
<gene>
    <name evidence="1" type="ORF">QE152_g11239</name>
</gene>
<name>A0AAW1LS10_POPJA</name>
<organism evidence="1 2">
    <name type="scientific">Popillia japonica</name>
    <name type="common">Japanese beetle</name>
    <dbReference type="NCBI Taxonomy" id="7064"/>
    <lineage>
        <taxon>Eukaryota</taxon>
        <taxon>Metazoa</taxon>
        <taxon>Ecdysozoa</taxon>
        <taxon>Arthropoda</taxon>
        <taxon>Hexapoda</taxon>
        <taxon>Insecta</taxon>
        <taxon>Pterygota</taxon>
        <taxon>Neoptera</taxon>
        <taxon>Endopterygota</taxon>
        <taxon>Coleoptera</taxon>
        <taxon>Polyphaga</taxon>
        <taxon>Scarabaeiformia</taxon>
        <taxon>Scarabaeidae</taxon>
        <taxon>Rutelinae</taxon>
        <taxon>Popillia</taxon>
    </lineage>
</organism>
<protein>
    <submittedName>
        <fullName evidence="1">Uncharacterized protein</fullName>
    </submittedName>
</protein>
<evidence type="ECO:0000313" key="1">
    <source>
        <dbReference type="EMBL" id="KAK9736799.1"/>
    </source>
</evidence>
<dbReference type="Proteomes" id="UP001458880">
    <property type="component" value="Unassembled WGS sequence"/>
</dbReference>
<dbReference type="AlphaFoldDB" id="A0AAW1LS10"/>
<dbReference type="EMBL" id="JASPKY010000108">
    <property type="protein sequence ID" value="KAK9736799.1"/>
    <property type="molecule type" value="Genomic_DNA"/>
</dbReference>
<keyword evidence="2" id="KW-1185">Reference proteome</keyword>
<comment type="caution">
    <text evidence="1">The sequence shown here is derived from an EMBL/GenBank/DDBJ whole genome shotgun (WGS) entry which is preliminary data.</text>
</comment>
<evidence type="ECO:0000313" key="2">
    <source>
        <dbReference type="Proteomes" id="UP001458880"/>
    </source>
</evidence>
<accession>A0AAW1LS10</accession>
<proteinExistence type="predicted"/>